<proteinExistence type="predicted"/>
<keyword evidence="1" id="KW-0175">Coiled coil</keyword>
<feature type="coiled-coil region" evidence="1">
    <location>
        <begin position="74"/>
        <end position="108"/>
    </location>
</feature>
<dbReference type="EMBL" id="CCSB01000005">
    <property type="protein sequence ID" value="CDZ79365.1"/>
    <property type="molecule type" value="Genomic_DNA"/>
</dbReference>
<evidence type="ECO:0000256" key="1">
    <source>
        <dbReference type="SAM" id="Coils"/>
    </source>
</evidence>
<dbReference type="Proteomes" id="UP000044071">
    <property type="component" value="Unassembled WGS sequence"/>
</dbReference>
<dbReference type="eggNOG" id="ENOG5033G2I">
    <property type="taxonomic scope" value="Bacteria"/>
</dbReference>
<reference evidence="2 3" key="1">
    <citation type="submission" date="2014-06" db="EMBL/GenBank/DDBJ databases">
        <authorList>
            <person name="Urmite Genomes Urmite Genomes"/>
        </authorList>
    </citation>
    <scope>NUCLEOTIDE SEQUENCE [LARGE SCALE GENOMIC DNA]</scope>
</reference>
<organism evidence="2 3">
    <name type="scientific">Legionella massiliensis</name>
    <dbReference type="NCBI Taxonomy" id="1034943"/>
    <lineage>
        <taxon>Bacteria</taxon>
        <taxon>Pseudomonadati</taxon>
        <taxon>Pseudomonadota</taxon>
        <taxon>Gammaproteobacteria</taxon>
        <taxon>Legionellales</taxon>
        <taxon>Legionellaceae</taxon>
        <taxon>Legionella</taxon>
    </lineage>
</organism>
<name>A0A078KY93_9GAMM</name>
<dbReference type="RefSeq" id="WP_044012638.1">
    <property type="nucleotide sequence ID" value="NZ_CCVW01000005.1"/>
</dbReference>
<evidence type="ECO:0000313" key="2">
    <source>
        <dbReference type="EMBL" id="CDZ79365.1"/>
    </source>
</evidence>
<dbReference type="STRING" id="1034943.BN59_03683"/>
<dbReference type="AlphaFoldDB" id="A0A078KY93"/>
<gene>
    <name evidence="2" type="ORF">BN59_03683</name>
</gene>
<accession>A0A078KY93</accession>
<protein>
    <submittedName>
        <fullName evidence="2">Uncharacterized protein</fullName>
    </submittedName>
</protein>
<keyword evidence="3" id="KW-1185">Reference proteome</keyword>
<sequence>MNKQSKSELTRQRIIQAIVRIQYNRPKVIAKDRKLSISSVAQEAEISRASLHNNYPDIIKRIQEIKSAISPTPIDKKDSSLKKLQRINKELRLEIQHLNSELSKITSINATILMENARLHSIVDSNNIVLLGKDN</sequence>
<evidence type="ECO:0000313" key="3">
    <source>
        <dbReference type="Proteomes" id="UP000044071"/>
    </source>
</evidence>